<gene>
    <name evidence="4" type="ORF">A3F61_00655</name>
</gene>
<evidence type="ECO:0000256" key="1">
    <source>
        <dbReference type="ARBA" id="ARBA00022676"/>
    </source>
</evidence>
<dbReference type="Proteomes" id="UP000178272">
    <property type="component" value="Unassembled WGS sequence"/>
</dbReference>
<dbReference type="EMBL" id="MHCA01000004">
    <property type="protein sequence ID" value="OGY12920.1"/>
    <property type="molecule type" value="Genomic_DNA"/>
</dbReference>
<proteinExistence type="predicted"/>
<protein>
    <recommendedName>
        <fullName evidence="3">Glycosyl transferase family 1 domain-containing protein</fullName>
    </recommendedName>
</protein>
<dbReference type="AlphaFoldDB" id="A0A1G1VC01"/>
<dbReference type="PANTHER" id="PTHR12526:SF629">
    <property type="entry name" value="TEICHURONIC ACID BIOSYNTHESIS GLYCOSYLTRANSFERASE TUAH-RELATED"/>
    <property type="match status" value="1"/>
</dbReference>
<dbReference type="Gene3D" id="3.40.50.2000">
    <property type="entry name" value="Glycogen Phosphorylase B"/>
    <property type="match status" value="1"/>
</dbReference>
<dbReference type="SUPFAM" id="SSF53756">
    <property type="entry name" value="UDP-Glycosyltransferase/glycogen phosphorylase"/>
    <property type="match status" value="1"/>
</dbReference>
<evidence type="ECO:0000313" key="4">
    <source>
        <dbReference type="EMBL" id="OGY12920.1"/>
    </source>
</evidence>
<dbReference type="InterPro" id="IPR001296">
    <property type="entry name" value="Glyco_trans_1"/>
</dbReference>
<evidence type="ECO:0000256" key="2">
    <source>
        <dbReference type="ARBA" id="ARBA00022679"/>
    </source>
</evidence>
<evidence type="ECO:0000313" key="5">
    <source>
        <dbReference type="Proteomes" id="UP000178272"/>
    </source>
</evidence>
<sequence>MITKLNKDSKVLVATFSPWKDGQRAPTNGMVYPFVDFFPRHSKYFALLDQPHPGSDIVIPFAEVYENGKLKEKVHSSIFVSWMKPLLSFANAANTSLVFKFRDLISVVDFALGSGKKFDLFIGFESVNALAGIFLRMLGRVDTVIYYVSDFSPRRYKQKWFNNFYLFMDKLAATYADATWNVSPAMPEARKKLGYDMKKISPQLYAPNAFFRPEIKHLPLNQVKPFSIVYAGSLGPENGPGLAIEAMPKILKKFPKATLTLIGGGRKEVEEGLKDLIKKLNLEKSVDFRGFVQTNKEMLDIVRHHRISIAPYQAFPNSVRWYADAVKIRTSMACGLPVITTHIPPMGREAEKNGAGIVVKDDVRELANAVIRVFSDEKLYLKMRKNAIAAAKDNTWENSYTNALKSMGVSVNT</sequence>
<organism evidence="4 5">
    <name type="scientific">Candidatus Blackburnbacteria bacterium RIFCSPHIGHO2_12_FULL_41_13b</name>
    <dbReference type="NCBI Taxonomy" id="1797517"/>
    <lineage>
        <taxon>Bacteria</taxon>
        <taxon>Candidatus Blackburniibacteriota</taxon>
    </lineage>
</organism>
<dbReference type="STRING" id="1797517.A3F61_00655"/>
<accession>A0A1G1VC01</accession>
<comment type="caution">
    <text evidence="4">The sequence shown here is derived from an EMBL/GenBank/DDBJ whole genome shotgun (WGS) entry which is preliminary data.</text>
</comment>
<reference evidence="4 5" key="1">
    <citation type="journal article" date="2016" name="Nat. Commun.">
        <title>Thousands of microbial genomes shed light on interconnected biogeochemical processes in an aquifer system.</title>
        <authorList>
            <person name="Anantharaman K."/>
            <person name="Brown C.T."/>
            <person name="Hug L.A."/>
            <person name="Sharon I."/>
            <person name="Castelle C.J."/>
            <person name="Probst A.J."/>
            <person name="Thomas B.C."/>
            <person name="Singh A."/>
            <person name="Wilkins M.J."/>
            <person name="Karaoz U."/>
            <person name="Brodie E.L."/>
            <person name="Williams K.H."/>
            <person name="Hubbard S.S."/>
            <person name="Banfield J.F."/>
        </authorList>
    </citation>
    <scope>NUCLEOTIDE SEQUENCE [LARGE SCALE GENOMIC DNA]</scope>
</reference>
<keyword evidence="2" id="KW-0808">Transferase</keyword>
<dbReference type="PANTHER" id="PTHR12526">
    <property type="entry name" value="GLYCOSYLTRANSFERASE"/>
    <property type="match status" value="1"/>
</dbReference>
<dbReference type="Pfam" id="PF00534">
    <property type="entry name" value="Glycos_transf_1"/>
    <property type="match status" value="1"/>
</dbReference>
<feature type="domain" description="Glycosyl transferase family 1" evidence="3">
    <location>
        <begin position="221"/>
        <end position="388"/>
    </location>
</feature>
<dbReference type="GO" id="GO:0016757">
    <property type="term" value="F:glycosyltransferase activity"/>
    <property type="evidence" value="ECO:0007669"/>
    <property type="project" value="UniProtKB-KW"/>
</dbReference>
<evidence type="ECO:0000259" key="3">
    <source>
        <dbReference type="Pfam" id="PF00534"/>
    </source>
</evidence>
<dbReference type="CDD" id="cd03801">
    <property type="entry name" value="GT4_PimA-like"/>
    <property type="match status" value="1"/>
</dbReference>
<name>A0A1G1VC01_9BACT</name>
<keyword evidence="1" id="KW-0328">Glycosyltransferase</keyword>